<organism evidence="2 3">
    <name type="scientific">Breznakiella homolactica</name>
    <dbReference type="NCBI Taxonomy" id="2798577"/>
    <lineage>
        <taxon>Bacteria</taxon>
        <taxon>Pseudomonadati</taxon>
        <taxon>Spirochaetota</taxon>
        <taxon>Spirochaetia</taxon>
        <taxon>Spirochaetales</taxon>
        <taxon>Breznakiellaceae</taxon>
        <taxon>Breznakiella</taxon>
    </lineage>
</organism>
<dbReference type="KEGG" id="bhc:JFL75_05505"/>
<dbReference type="AlphaFoldDB" id="A0A7T7XQ05"/>
<proteinExistence type="predicted"/>
<keyword evidence="3" id="KW-1185">Reference proteome</keyword>
<evidence type="ECO:0000313" key="3">
    <source>
        <dbReference type="Proteomes" id="UP000595917"/>
    </source>
</evidence>
<feature type="transmembrane region" description="Helical" evidence="1">
    <location>
        <begin position="9"/>
        <end position="27"/>
    </location>
</feature>
<dbReference type="Proteomes" id="UP000595917">
    <property type="component" value="Chromosome"/>
</dbReference>
<reference evidence="2" key="1">
    <citation type="submission" date="2021-01" db="EMBL/GenBank/DDBJ databases">
        <title>Description of Breznakiella homolactica.</title>
        <authorList>
            <person name="Song Y."/>
            <person name="Brune A."/>
        </authorList>
    </citation>
    <scope>NUCLEOTIDE SEQUENCE</scope>
    <source>
        <strain evidence="2">RmG30</strain>
    </source>
</reference>
<feature type="transmembrane region" description="Helical" evidence="1">
    <location>
        <begin position="39"/>
        <end position="64"/>
    </location>
</feature>
<evidence type="ECO:0000313" key="2">
    <source>
        <dbReference type="EMBL" id="QQO10375.1"/>
    </source>
</evidence>
<accession>A0A7T7XQ05</accession>
<dbReference type="EMBL" id="CP067089">
    <property type="protein sequence ID" value="QQO10375.1"/>
    <property type="molecule type" value="Genomic_DNA"/>
</dbReference>
<gene>
    <name evidence="2" type="ORF">JFL75_05505</name>
</gene>
<keyword evidence="1" id="KW-1133">Transmembrane helix</keyword>
<protein>
    <submittedName>
        <fullName evidence="2">Uncharacterized protein</fullName>
    </submittedName>
</protein>
<dbReference type="RefSeq" id="WP_215627679.1">
    <property type="nucleotide sequence ID" value="NZ_CP067089.2"/>
</dbReference>
<evidence type="ECO:0000256" key="1">
    <source>
        <dbReference type="SAM" id="Phobius"/>
    </source>
</evidence>
<sequence length="226" mass="26753">MDKTIHLPLFYRLLIVFIDLFFIYGIIFSLSRRDDSTNFLLILSTFCLFLFSIYTLIIFIKYIFTENKIIVKIPLLLKKECVIEDIVGFAFINTSGESAINIYSSNGKITIRINGKKLKSEIKEFVEKNYEKIKLKNIQELQKKGINVQINKRIQYIFYENRFEVIENATIKRIYLYDKDVKKIMSGNSVIVIITNDNEKYKVTLYKAKGCIGLFEYLLNYKWDFE</sequence>
<name>A0A7T7XQ05_9SPIR</name>
<keyword evidence="1" id="KW-0472">Membrane</keyword>
<keyword evidence="1" id="KW-0812">Transmembrane</keyword>